<proteinExistence type="predicted"/>
<dbReference type="RefSeq" id="WP_369192131.1">
    <property type="nucleotide sequence ID" value="NZ_CP163431.1"/>
</dbReference>
<accession>A0AB39MLU3</accession>
<sequence>MGAPMVQQDANHRLVDEAMAAGPGHRDGVSVLVELPRHNTTAEAERPSGQETRPAGSR</sequence>
<gene>
    <name evidence="2" type="ORF">AB5J58_47300</name>
</gene>
<organism evidence="2">
    <name type="scientific">Streptomyces sp. R08</name>
    <dbReference type="NCBI Taxonomy" id="3238624"/>
    <lineage>
        <taxon>Bacteria</taxon>
        <taxon>Bacillati</taxon>
        <taxon>Actinomycetota</taxon>
        <taxon>Actinomycetes</taxon>
        <taxon>Kitasatosporales</taxon>
        <taxon>Streptomycetaceae</taxon>
        <taxon>Streptomyces</taxon>
    </lineage>
</organism>
<name>A0AB39MLU3_9ACTN</name>
<reference evidence="2" key="1">
    <citation type="submission" date="2024-07" db="EMBL/GenBank/DDBJ databases">
        <authorList>
            <person name="Yu S.T."/>
        </authorList>
    </citation>
    <scope>NUCLEOTIDE SEQUENCE</scope>
    <source>
        <strain evidence="2">R08</strain>
    </source>
</reference>
<evidence type="ECO:0000313" key="2">
    <source>
        <dbReference type="EMBL" id="XDQ07345.1"/>
    </source>
</evidence>
<dbReference type="EMBL" id="CP163431">
    <property type="protein sequence ID" value="XDQ07345.1"/>
    <property type="molecule type" value="Genomic_DNA"/>
</dbReference>
<protein>
    <submittedName>
        <fullName evidence="2">Uncharacterized protein</fullName>
    </submittedName>
</protein>
<dbReference type="AlphaFoldDB" id="A0AB39MLU3"/>
<feature type="region of interest" description="Disordered" evidence="1">
    <location>
        <begin position="37"/>
        <end position="58"/>
    </location>
</feature>
<evidence type="ECO:0000256" key="1">
    <source>
        <dbReference type="SAM" id="MobiDB-lite"/>
    </source>
</evidence>